<gene>
    <name evidence="1" type="ORF">VPR01S_01_05040</name>
</gene>
<comment type="caution">
    <text evidence="1">The sequence shown here is derived from an EMBL/GenBank/DDBJ whole genome shotgun (WGS) entry which is preliminary data.</text>
</comment>
<evidence type="ECO:0000313" key="2">
    <source>
        <dbReference type="Proteomes" id="UP000016570"/>
    </source>
</evidence>
<dbReference type="Proteomes" id="UP000016570">
    <property type="component" value="Unassembled WGS sequence"/>
</dbReference>
<evidence type="ECO:0000313" key="1">
    <source>
        <dbReference type="EMBL" id="GAD65730.1"/>
    </source>
</evidence>
<dbReference type="Pfam" id="PF13489">
    <property type="entry name" value="Methyltransf_23"/>
    <property type="match status" value="1"/>
</dbReference>
<reference evidence="1 2" key="1">
    <citation type="submission" date="2013-09" db="EMBL/GenBank/DDBJ databases">
        <title>Whole genome shotgun sequence of Vibrio proteolyticus NBRC 13287.</title>
        <authorList>
            <person name="Isaki S."/>
            <person name="Hosoyama A."/>
            <person name="Numata M."/>
            <person name="Hashimoto M."/>
            <person name="Hosoyama Y."/>
            <person name="Tsuchikane K."/>
            <person name="Noguchi M."/>
            <person name="Hirakata S."/>
            <person name="Ichikawa N."/>
            <person name="Ohji S."/>
            <person name="Yamazoe A."/>
            <person name="Fujita N."/>
        </authorList>
    </citation>
    <scope>NUCLEOTIDE SEQUENCE [LARGE SCALE GENOMIC DNA]</scope>
    <source>
        <strain evidence="1 2">NBRC 13287</strain>
    </source>
</reference>
<dbReference type="PANTHER" id="PTHR43861">
    <property type="entry name" value="TRANS-ACONITATE 2-METHYLTRANSFERASE-RELATED"/>
    <property type="match status" value="1"/>
</dbReference>
<dbReference type="Gene3D" id="3.40.50.150">
    <property type="entry name" value="Vaccinia Virus protein VP39"/>
    <property type="match status" value="1"/>
</dbReference>
<dbReference type="InterPro" id="IPR029063">
    <property type="entry name" value="SAM-dependent_MTases_sf"/>
</dbReference>
<dbReference type="SUPFAM" id="SSF53335">
    <property type="entry name" value="S-adenosyl-L-methionine-dependent methyltransferases"/>
    <property type="match status" value="1"/>
</dbReference>
<dbReference type="eggNOG" id="COG0500">
    <property type="taxonomic scope" value="Bacteria"/>
</dbReference>
<dbReference type="CDD" id="cd02440">
    <property type="entry name" value="AdoMet_MTases"/>
    <property type="match status" value="1"/>
</dbReference>
<dbReference type="STRING" id="1219065.VPR01S_01_05040"/>
<dbReference type="EMBL" id="BATJ01000001">
    <property type="protein sequence ID" value="GAD65730.1"/>
    <property type="molecule type" value="Genomic_DNA"/>
</dbReference>
<sequence>MSLMPFFYDKNAVSLAKYYDSVEFESVHHSCRTYWPRSGSFVLDVGAGTGRDARWFHKQGCSVVAVEPSSGMRQLGIENSAKEINWINDSLPDLTSVVRLENLYDFILLSGVWMHLPTSNRAAAFKTLSDLLSDNGILVITLRHGSFHDEREHFDVSVSELENLCLSSCLSICQVTEQTDMLKRHDITWQTVVLKKIA</sequence>
<evidence type="ECO:0008006" key="3">
    <source>
        <dbReference type="Google" id="ProtNLM"/>
    </source>
</evidence>
<dbReference type="RefSeq" id="WP_021703722.1">
    <property type="nucleotide sequence ID" value="NZ_BATJ01000001.1"/>
</dbReference>
<organism evidence="1 2">
    <name type="scientific">Vibrio proteolyticus NBRC 13287</name>
    <dbReference type="NCBI Taxonomy" id="1219065"/>
    <lineage>
        <taxon>Bacteria</taxon>
        <taxon>Pseudomonadati</taxon>
        <taxon>Pseudomonadota</taxon>
        <taxon>Gammaproteobacteria</taxon>
        <taxon>Vibrionales</taxon>
        <taxon>Vibrionaceae</taxon>
        <taxon>Vibrio</taxon>
    </lineage>
</organism>
<dbReference type="AlphaFoldDB" id="U2ZWB3"/>
<proteinExistence type="predicted"/>
<accession>U2ZWB3</accession>
<name>U2ZWB3_VIBPR</name>
<keyword evidence="2" id="KW-1185">Reference proteome</keyword>
<protein>
    <recommendedName>
        <fullName evidence="3">Methyltransferase domain-containing protein</fullName>
    </recommendedName>
</protein>